<evidence type="ECO:0000313" key="1">
    <source>
        <dbReference type="EMBL" id="GFU45514.1"/>
    </source>
</evidence>
<comment type="caution">
    <text evidence="1">The sequence shown here is derived from an EMBL/GenBank/DDBJ whole genome shotgun (WGS) entry which is preliminary data.</text>
</comment>
<protein>
    <submittedName>
        <fullName evidence="1">Uncharacterized protein</fullName>
    </submittedName>
</protein>
<name>A0A8X6UKT1_NEPPI</name>
<evidence type="ECO:0000313" key="2">
    <source>
        <dbReference type="Proteomes" id="UP000887013"/>
    </source>
</evidence>
<dbReference type="Proteomes" id="UP000887013">
    <property type="component" value="Unassembled WGS sequence"/>
</dbReference>
<reference evidence="1" key="1">
    <citation type="submission" date="2020-08" db="EMBL/GenBank/DDBJ databases">
        <title>Multicomponent nature underlies the extraordinary mechanical properties of spider dragline silk.</title>
        <authorList>
            <person name="Kono N."/>
            <person name="Nakamura H."/>
            <person name="Mori M."/>
            <person name="Yoshida Y."/>
            <person name="Ohtoshi R."/>
            <person name="Malay A.D."/>
            <person name="Moran D.A.P."/>
            <person name="Tomita M."/>
            <person name="Numata K."/>
            <person name="Arakawa K."/>
        </authorList>
    </citation>
    <scope>NUCLEOTIDE SEQUENCE</scope>
</reference>
<proteinExistence type="predicted"/>
<dbReference type="OrthoDB" id="10425946at2759"/>
<dbReference type="AlphaFoldDB" id="A0A8X6UKT1"/>
<gene>
    <name evidence="1" type="ORF">NPIL_67651</name>
</gene>
<dbReference type="EMBL" id="BMAW01132845">
    <property type="protein sequence ID" value="GFU45514.1"/>
    <property type="molecule type" value="Genomic_DNA"/>
</dbReference>
<organism evidence="1 2">
    <name type="scientific">Nephila pilipes</name>
    <name type="common">Giant wood spider</name>
    <name type="synonym">Nephila maculata</name>
    <dbReference type="NCBI Taxonomy" id="299642"/>
    <lineage>
        <taxon>Eukaryota</taxon>
        <taxon>Metazoa</taxon>
        <taxon>Ecdysozoa</taxon>
        <taxon>Arthropoda</taxon>
        <taxon>Chelicerata</taxon>
        <taxon>Arachnida</taxon>
        <taxon>Araneae</taxon>
        <taxon>Araneomorphae</taxon>
        <taxon>Entelegynae</taxon>
        <taxon>Araneoidea</taxon>
        <taxon>Nephilidae</taxon>
        <taxon>Nephila</taxon>
    </lineage>
</organism>
<accession>A0A8X6UKT1</accession>
<keyword evidence="2" id="KW-1185">Reference proteome</keyword>
<sequence>MGKTSRLGGYENLPTNELDHYENVMLDSTTPPPVWMVQDPLPPTEMEWGGHNPPQAMMIPQQVPVEKRNLASMSGLPEDNHVCFQHELSDTLRRKTGDRKMISERERGDGSSEYRAVAGEIDKWTNASSPQPSMYDQGAVCYRPAVPQAENVTAASRMSGDGESTATEV</sequence>